<evidence type="ECO:0000313" key="2">
    <source>
        <dbReference type="Proteomes" id="UP000187283"/>
    </source>
</evidence>
<keyword evidence="2" id="KW-1185">Reference proteome</keyword>
<protein>
    <submittedName>
        <fullName evidence="1">Uncharacterized protein</fullName>
    </submittedName>
</protein>
<dbReference type="EMBL" id="LSSN01006098">
    <property type="protein sequence ID" value="OMJ07201.1"/>
    <property type="molecule type" value="Genomic_DNA"/>
</dbReference>
<dbReference type="Proteomes" id="UP000187283">
    <property type="component" value="Unassembled WGS sequence"/>
</dbReference>
<gene>
    <name evidence="1" type="ORF">AYI70_g12357</name>
</gene>
<dbReference type="AlphaFoldDB" id="A0A1R1WXV9"/>
<comment type="caution">
    <text evidence="1">The sequence shown here is derived from an EMBL/GenBank/DDBJ whole genome shotgun (WGS) entry which is preliminary data.</text>
</comment>
<proteinExistence type="predicted"/>
<organism evidence="1 2">
    <name type="scientific">Smittium culicis</name>
    <dbReference type="NCBI Taxonomy" id="133412"/>
    <lineage>
        <taxon>Eukaryota</taxon>
        <taxon>Fungi</taxon>
        <taxon>Fungi incertae sedis</taxon>
        <taxon>Zoopagomycota</taxon>
        <taxon>Kickxellomycotina</taxon>
        <taxon>Harpellomycetes</taxon>
        <taxon>Harpellales</taxon>
        <taxon>Legeriomycetaceae</taxon>
        <taxon>Smittium</taxon>
    </lineage>
</organism>
<name>A0A1R1WXV9_9FUNG</name>
<reference evidence="1 2" key="1">
    <citation type="submission" date="2017-01" db="EMBL/GenBank/DDBJ databases">
        <authorList>
            <person name="Mah S.A."/>
            <person name="Swanson W.J."/>
            <person name="Moy G.W."/>
            <person name="Vacquier V.D."/>
        </authorList>
    </citation>
    <scope>NUCLEOTIDE SEQUENCE [LARGE SCALE GENOMIC DNA]</scope>
    <source>
        <strain evidence="1 2">GSMNP</strain>
    </source>
</reference>
<sequence length="369" mass="42109">MLKISPMLRSLTNARTLSNISPFHKNVYSSSFSKRLYSETSFKLRPSFEIALRAASLQLVLSRWGMEMASKMELANGVDPEADERRMKAVTSINETALNGGLAGSLTDLEMEMLKKDPGTWEYNDFQYGKYWESLGIFSWLLGRRNEVPFYFSSFDRVKLFHSTGILPGDPSTIDAFVNSFMSIQTNFSINDSILKREIDLAEIWYWRSRMQVLIDLKDQLSESNKNNTSPTADNSEKLNDVFQQELENKKIPHSLRKTIKNSSYILESATKRAIELDLLKQDILSDFVVIVETRDNSPDADQSSPPTEVPIPYEKLEKKDHDALMDIAEARMMAFAWATGKLESWDSEKMANIGSINPLNILWSPQNK</sequence>
<evidence type="ECO:0000313" key="1">
    <source>
        <dbReference type="EMBL" id="OMJ07201.1"/>
    </source>
</evidence>
<accession>A0A1R1WXV9</accession>
<dbReference type="OrthoDB" id="2103572at2759"/>